<dbReference type="RefSeq" id="WP_168448347.1">
    <property type="nucleotide sequence ID" value="NZ_JAAXOW010000007.1"/>
</dbReference>
<dbReference type="PANTHER" id="PTHR41313:SF1">
    <property type="entry name" value="DNA METHYLASE ADENINE-SPECIFIC DOMAIN-CONTAINING PROTEIN"/>
    <property type="match status" value="1"/>
</dbReference>
<keyword evidence="4" id="KW-1185">Reference proteome</keyword>
<dbReference type="PROSITE" id="PS51192">
    <property type="entry name" value="HELICASE_ATP_BIND_1"/>
    <property type="match status" value="1"/>
</dbReference>
<keyword evidence="3" id="KW-0547">Nucleotide-binding</keyword>
<dbReference type="EMBL" id="JAAXOW010000007">
    <property type="protein sequence ID" value="NKX94273.1"/>
    <property type="molecule type" value="Genomic_DNA"/>
</dbReference>
<dbReference type="Gene3D" id="3.40.50.300">
    <property type="entry name" value="P-loop containing nucleotide triphosphate hydrolases"/>
    <property type="match status" value="2"/>
</dbReference>
<protein>
    <submittedName>
        <fullName evidence="3">DEAD/DEAH box helicase family protein</fullName>
    </submittedName>
</protein>
<evidence type="ECO:0000256" key="1">
    <source>
        <dbReference type="SAM" id="MobiDB-lite"/>
    </source>
</evidence>
<keyword evidence="3" id="KW-0378">Hydrolase</keyword>
<dbReference type="InterPro" id="IPR006935">
    <property type="entry name" value="Helicase/UvrB_N"/>
</dbReference>
<dbReference type="Pfam" id="PF00271">
    <property type="entry name" value="Helicase_C"/>
    <property type="match status" value="1"/>
</dbReference>
<proteinExistence type="predicted"/>
<dbReference type="SMART" id="SM00487">
    <property type="entry name" value="DEXDc"/>
    <property type="match status" value="1"/>
</dbReference>
<dbReference type="InterPro" id="IPR052933">
    <property type="entry name" value="DNA_Protect_Modify"/>
</dbReference>
<dbReference type="PRINTS" id="PR00507">
    <property type="entry name" value="N12N6MTFRASE"/>
</dbReference>
<dbReference type="InterPro" id="IPR001650">
    <property type="entry name" value="Helicase_C-like"/>
</dbReference>
<comment type="caution">
    <text evidence="3">The sequence shown here is derived from an EMBL/GenBank/DDBJ whole genome shotgun (WGS) entry which is preliminary data.</text>
</comment>
<dbReference type="SUPFAM" id="SSF52540">
    <property type="entry name" value="P-loop containing nucleoside triphosphate hydrolases"/>
    <property type="match status" value="2"/>
</dbReference>
<sequence>MRDLAEQGRAATAQEQETLAQWSSWGAVPEVFESWREDWTEDQARVKAALTQAEYGAAMTTTLNAHYTDPSVVAEVWRALGDAGFTGGPVLEPGCGSGTFIGLAPESAQMVGVELDPLTAQIAGALYPKAQVRAEGFERTRLEGQFNAVVGNVPFGSFTLYDPLDNPRGLSIHNHFIVKSLRATAPGGYVAVLTSRFTMDAQRPTARREMARYGDLVGAVRLPTGAFQKVAGTEVVTDVLVFRRREDDRQPNFDAMPWLETYDVGGDVDETAPVTVNKYWQTHPEKVLGEVSLGQGMHGDQTLRITGPKGDELVAQLRTALAGIIREGHEAGLTYAPKPTAVAPSALTAPGLRWPVPEDQQVRAGHVREARAGTFEAWNGTVWEPVKVPRTQVAETRSLLALRDAALSVVEAQRSGASDEKRDELRAELGREYDRYAATFGAINRFEWSKPKAVPAAKIEQYVTTQKKAWRAALPADLDPWEREDAVPPQELVESWRSEAAEAGQRTRRQPHLAPLRQDPEFALVLALELFDEETQQARKSHIFSADIVGHTVERERAETPADALAISMDEKRQVDVERIAELLGTDVDDARARLRGLVYTNPVTNELEPAVTYVAGNVREKLEVAQEASRADARFEQNVLALEAVIPETISLAEVTVRPGVRYITKEDYEQFIRETFRATATVLYTASDGKWAVDGPARARLDADVDFEFGVAKRSPFDLLEAVMNNSPVTITKSVIDAHGRERTVRDVQATTLAREKCEQIAARFTTWLHGDPERVARVEAEYNGRFNSFVAPDYSQLGAKLALDGMSPSFKPHDYQRTAVARILNEPSVLLDHVVGAGKTGTMIMGAMELRRTGIARKPWLVVPNHLVEQIAAEWKAWYPSASVLAIPTGCTRDERREWIARSAASDWDGVIVPASVFKLMTIDPYRSAEWLAEDIATLRADLAMLQDRAGKKTDKRVKKVEKQIKTIEARYAKAFDNKDAGLTFESSGCDYLFVDEAHNYKNLMRTSAHQELACTGSLQALDLDHKLRALREAKLEAAERAGYATEHYLPAVATFATGTPVANSLAEMWVMQHYLRPDVLTNAGVDTIDAWAGQFTQSTSRLELGPDGSTWRMKDRISRFANVPELLALTSQFASVVTTNDITVARPDLIGGQRRLISRPASAPVVEFVKELAHRANNLPNDPSVDNLLKITHEGRTVALDPRLMGLPADVDGGRIADVATEVMRIDAQHATHRFTDAFGNVDPLPGGLQIIFADRGVPKDDGSFSVYEAVRDEFVNRGMERSKIRFIHEATDDDQRAALFEACRDGRVSVLIGSTEKMGTGVNVQKRATALHHMDCPYRPSDLEQREGRIIRQGNQVAEVEILNYVTEGTYDAVMWQMVARKAAFIAQVKTGQITGRVVEDLQDDMTISAAAASAVATGDPRIIERAELIHQINGLETLESAFRAEKGAQYRAARMAEAEINVIAQRREKLNELIARTRDTSGDQFSIQMFATTYTSRADAGAAVLTRVRKGWREFEAGSVEPLRGLMVGGVELHIKPALTGKRVIVSLADLPERTTLVSIDAQDTESVFVGLTRRLENLVAGLPTMAEEDARREAEVRGRIEQMAKMGDRAFPRQAELDDLRSRLLALDAELDLTEKEQEGSDPDARISGEVLARTVDGLKVRGDSVRMGDIVTNVGRAGMWEVKEPGMKAGLIKADAGDDAPKHTLEWGKAVQLVSRRVDQLTDLERAAAFGSPDDRLVFRFGEIGRGAEVTVEGWVQPRNAQGPDYEVVRSQKPTSFTGKVTYVVRSQLLDLEDANGDVQRIWTSRTDDGSTPALIHGGNAAKHRVKPVTVLNLLPGDVLTEPVTNEKNETLPTGSVRLGSGAWAVMLDPTSDTMYRGNAFTEQPVQYQAGRDLTADEMTALFGNEELTTNDLRRGDVVMRDDLDSRSALSEPVVILIAGGYGARHEVEYRVVGESQGEKHIATRSADKAITLVSRRFGALTDFEVRSLRDPEAQLVDVTQVDLGTPSVAVTGQEGFAYGAPRQTRAGALVRVDEVNSGLQVTVRTAKGREMLVLADREVLVYPEGHPMPAQVDRSGIQQSSTTAPAAAPAGPRARPRPEVQGALVSHMAGVSGPSM</sequence>
<gene>
    <name evidence="3" type="ORF">HF995_13510</name>
</gene>
<dbReference type="PANTHER" id="PTHR41313">
    <property type="entry name" value="ADENINE-SPECIFIC METHYLTRANSFERASE"/>
    <property type="match status" value="1"/>
</dbReference>
<dbReference type="Pfam" id="PF04851">
    <property type="entry name" value="ResIII"/>
    <property type="match status" value="1"/>
</dbReference>
<keyword evidence="3" id="KW-0347">Helicase</keyword>
<reference evidence="3 4" key="1">
    <citation type="submission" date="2020-04" db="EMBL/GenBank/DDBJ databases">
        <title>MicrobeNet Type strains.</title>
        <authorList>
            <person name="Nicholson A.C."/>
        </authorList>
    </citation>
    <scope>NUCLEOTIDE SEQUENCE [LARGE SCALE GENOMIC DNA]</scope>
    <source>
        <strain evidence="3 4">ATCC BAA-789</strain>
    </source>
</reference>
<dbReference type="InterPro" id="IPR029063">
    <property type="entry name" value="SAM-dependent_MTases_sf"/>
</dbReference>
<dbReference type="GO" id="GO:0004386">
    <property type="term" value="F:helicase activity"/>
    <property type="evidence" value="ECO:0007669"/>
    <property type="project" value="UniProtKB-KW"/>
</dbReference>
<dbReference type="GO" id="GO:0016787">
    <property type="term" value="F:hydrolase activity"/>
    <property type="evidence" value="ECO:0007669"/>
    <property type="project" value="InterPro"/>
</dbReference>
<dbReference type="GO" id="GO:0003677">
    <property type="term" value="F:DNA binding"/>
    <property type="evidence" value="ECO:0007669"/>
    <property type="project" value="InterPro"/>
</dbReference>
<feature type="domain" description="Helicase ATP-binding" evidence="2">
    <location>
        <begin position="823"/>
        <end position="1040"/>
    </location>
</feature>
<dbReference type="SMART" id="SM00490">
    <property type="entry name" value="HELICc"/>
    <property type="match status" value="1"/>
</dbReference>
<evidence type="ECO:0000313" key="3">
    <source>
        <dbReference type="EMBL" id="NKX94273.1"/>
    </source>
</evidence>
<accession>A0A9X5FDS1</accession>
<feature type="region of interest" description="Disordered" evidence="1">
    <location>
        <begin position="2080"/>
        <end position="2125"/>
    </location>
</feature>
<name>A0A9X5FDS1_9MICO</name>
<organism evidence="3 4">
    <name type="scientific">Sanguibacter hominis ATCC BAA-789</name>
    <dbReference type="NCBI Taxonomy" id="1312740"/>
    <lineage>
        <taxon>Bacteria</taxon>
        <taxon>Bacillati</taxon>
        <taxon>Actinomycetota</taxon>
        <taxon>Actinomycetes</taxon>
        <taxon>Micrococcales</taxon>
        <taxon>Sanguibacteraceae</taxon>
        <taxon>Sanguibacter</taxon>
    </lineage>
</organism>
<dbReference type="SUPFAM" id="SSF53335">
    <property type="entry name" value="S-adenosyl-L-methionine-dependent methyltransferases"/>
    <property type="match status" value="1"/>
</dbReference>
<evidence type="ECO:0000313" key="4">
    <source>
        <dbReference type="Proteomes" id="UP000774283"/>
    </source>
</evidence>
<dbReference type="InterPro" id="IPR014001">
    <property type="entry name" value="Helicase_ATP-bd"/>
</dbReference>
<dbReference type="Gene3D" id="3.40.50.150">
    <property type="entry name" value="Vaccinia Virus protein VP39"/>
    <property type="match status" value="1"/>
</dbReference>
<dbReference type="Proteomes" id="UP000774283">
    <property type="component" value="Unassembled WGS sequence"/>
</dbReference>
<evidence type="ECO:0000259" key="2">
    <source>
        <dbReference type="PROSITE" id="PS51192"/>
    </source>
</evidence>
<feature type="compositionally biased region" description="Low complexity" evidence="1">
    <location>
        <begin position="2093"/>
        <end position="2102"/>
    </location>
</feature>
<dbReference type="InterPro" id="IPR027417">
    <property type="entry name" value="P-loop_NTPase"/>
</dbReference>
<keyword evidence="3" id="KW-0067">ATP-binding</keyword>
<dbReference type="GO" id="GO:0005524">
    <property type="term" value="F:ATP binding"/>
    <property type="evidence" value="ECO:0007669"/>
    <property type="project" value="InterPro"/>
</dbReference>